<dbReference type="SUPFAM" id="SSF54695">
    <property type="entry name" value="POZ domain"/>
    <property type="match status" value="1"/>
</dbReference>
<dbReference type="Proteomes" id="UP001521184">
    <property type="component" value="Unassembled WGS sequence"/>
</dbReference>
<protein>
    <recommendedName>
        <fullName evidence="2">BTB domain-containing protein</fullName>
    </recommendedName>
</protein>
<dbReference type="Pfam" id="PF02214">
    <property type="entry name" value="BTB_2"/>
    <property type="match status" value="1"/>
</dbReference>
<dbReference type="InterPro" id="IPR011333">
    <property type="entry name" value="SKP1/BTB/POZ_sf"/>
</dbReference>
<evidence type="ECO:0000313" key="4">
    <source>
        <dbReference type="Proteomes" id="UP001521184"/>
    </source>
</evidence>
<organism evidence="3 4">
    <name type="scientific">Diplodia intermedia</name>
    <dbReference type="NCBI Taxonomy" id="856260"/>
    <lineage>
        <taxon>Eukaryota</taxon>
        <taxon>Fungi</taxon>
        <taxon>Dikarya</taxon>
        <taxon>Ascomycota</taxon>
        <taxon>Pezizomycotina</taxon>
        <taxon>Dothideomycetes</taxon>
        <taxon>Dothideomycetes incertae sedis</taxon>
        <taxon>Botryosphaeriales</taxon>
        <taxon>Botryosphaeriaceae</taxon>
        <taxon>Diplodia</taxon>
    </lineage>
</organism>
<gene>
    <name evidence="3" type="ORF">SLS58_002940</name>
</gene>
<reference evidence="3 4" key="1">
    <citation type="journal article" date="2023" name="Plant Dis.">
        <title>First Report of Diplodia intermedia Causing Canker and Dieback Diseases on Apple Trees in Canada.</title>
        <authorList>
            <person name="Ellouze W."/>
            <person name="Ilyukhin E."/>
            <person name="Sulman M."/>
            <person name="Ali S."/>
        </authorList>
    </citation>
    <scope>NUCLEOTIDE SEQUENCE [LARGE SCALE GENOMIC DNA]</scope>
    <source>
        <strain evidence="3 4">M45-28</strain>
    </source>
</reference>
<keyword evidence="4" id="KW-1185">Reference proteome</keyword>
<dbReference type="InterPro" id="IPR000210">
    <property type="entry name" value="BTB/POZ_dom"/>
</dbReference>
<dbReference type="SMART" id="SM00225">
    <property type="entry name" value="BTB"/>
    <property type="match status" value="1"/>
</dbReference>
<feature type="compositionally biased region" description="Low complexity" evidence="1">
    <location>
        <begin position="15"/>
        <end position="27"/>
    </location>
</feature>
<dbReference type="InterPro" id="IPR003131">
    <property type="entry name" value="T1-type_BTB"/>
</dbReference>
<dbReference type="PANTHER" id="PTHR11145">
    <property type="entry name" value="BTB/POZ DOMAIN-CONTAINING ADAPTER FOR CUL3-MEDIATED RHOA DEGRADATION PROTEIN FAMILY MEMBER"/>
    <property type="match status" value="1"/>
</dbReference>
<sequence length="170" mass="19198">MTETCHDDNEVPAYSSPLSSSVTSTATCPRPMLTEDTKVNIQIGERRFTTTRDTLVGGSDYFAARFSGNWNDAEPDGSYFVDGDPDLFVHILRFLRSGTFPLFYDKHRGHDYSLYAALLAQAQYFQIPPLVDWLRERKYLGRVMTDRKASLVDDVRDLALASESGEDVDI</sequence>
<evidence type="ECO:0000256" key="1">
    <source>
        <dbReference type="SAM" id="MobiDB-lite"/>
    </source>
</evidence>
<evidence type="ECO:0000313" key="3">
    <source>
        <dbReference type="EMBL" id="KAL1647169.1"/>
    </source>
</evidence>
<feature type="region of interest" description="Disordered" evidence="1">
    <location>
        <begin position="1"/>
        <end position="29"/>
    </location>
</feature>
<evidence type="ECO:0000259" key="2">
    <source>
        <dbReference type="PROSITE" id="PS50097"/>
    </source>
</evidence>
<name>A0ABR3TY26_9PEZI</name>
<dbReference type="EMBL" id="JAKEKT020000013">
    <property type="protein sequence ID" value="KAL1647169.1"/>
    <property type="molecule type" value="Genomic_DNA"/>
</dbReference>
<dbReference type="InterPro" id="IPR045068">
    <property type="entry name" value="BACURD1-3"/>
</dbReference>
<accession>A0ABR3TY26</accession>
<proteinExistence type="predicted"/>
<comment type="caution">
    <text evidence="3">The sequence shown here is derived from an EMBL/GenBank/DDBJ whole genome shotgun (WGS) entry which is preliminary data.</text>
</comment>
<dbReference type="PANTHER" id="PTHR11145:SF8">
    <property type="entry name" value="RE57120P"/>
    <property type="match status" value="1"/>
</dbReference>
<dbReference type="Gene3D" id="3.30.710.10">
    <property type="entry name" value="Potassium Channel Kv1.1, Chain A"/>
    <property type="match status" value="1"/>
</dbReference>
<dbReference type="PROSITE" id="PS50097">
    <property type="entry name" value="BTB"/>
    <property type="match status" value="1"/>
</dbReference>
<feature type="domain" description="BTB" evidence="2">
    <location>
        <begin position="37"/>
        <end position="104"/>
    </location>
</feature>